<dbReference type="InterPro" id="IPR050389">
    <property type="entry name" value="LysR-type_TF"/>
</dbReference>
<dbReference type="InterPro" id="IPR036390">
    <property type="entry name" value="WH_DNA-bd_sf"/>
</dbReference>
<dbReference type="Gene3D" id="1.10.10.10">
    <property type="entry name" value="Winged helix-like DNA-binding domain superfamily/Winged helix DNA-binding domain"/>
    <property type="match status" value="1"/>
</dbReference>
<keyword evidence="3" id="KW-0805">Transcription regulation</keyword>
<keyword evidence="4" id="KW-0238">DNA-binding</keyword>
<evidence type="ECO:0000256" key="5">
    <source>
        <dbReference type="ARBA" id="ARBA00023163"/>
    </source>
</evidence>
<accession>A0ABQ5UPN9</accession>
<evidence type="ECO:0000259" key="6">
    <source>
        <dbReference type="PROSITE" id="PS50931"/>
    </source>
</evidence>
<reference evidence="7" key="2">
    <citation type="submission" date="2023-01" db="EMBL/GenBank/DDBJ databases">
        <title>Draft genome sequence of Maritalea porphyrae strain NBRC 107169.</title>
        <authorList>
            <person name="Sun Q."/>
            <person name="Mori K."/>
        </authorList>
    </citation>
    <scope>NUCLEOTIDE SEQUENCE</scope>
    <source>
        <strain evidence="7">NBRC 107169</strain>
    </source>
</reference>
<sequence>MNLLTFDFNLLRVLAALLETHSTVKAGEKIGLSQPAISAALGRLRVSLNDPLFVREGQKLVPTQKALDLQVPLHNIMRSIESVIDQTNEFDPQDCTANFVISGSDFFAELLLPRLGQIISNIAPNIQLQMVDQVIDNQLDTMRREQIDLALIPQTNLPDWAESRLAITGPFEVVASRNNLAIQEAKIKPGEVIPLDLYCEMGHVLFSSEGKMEGIGDQALRAVGRQRRISMTVPFFNGVANAVSNSELIALLPSAFAHHVRDRLALEIYHPPIDVPKARIHMVWHRRNSAHPPHRWFREIVLEALSEI</sequence>
<keyword evidence="8" id="KW-1185">Reference proteome</keyword>
<dbReference type="EMBL" id="BSNI01000002">
    <property type="protein sequence ID" value="GLQ16622.1"/>
    <property type="molecule type" value="Genomic_DNA"/>
</dbReference>
<dbReference type="Proteomes" id="UP001161405">
    <property type="component" value="Unassembled WGS sequence"/>
</dbReference>
<keyword evidence="5" id="KW-0804">Transcription</keyword>
<name>A0ABQ5UPN9_9HYPH</name>
<comment type="caution">
    <text evidence="7">The sequence shown here is derived from an EMBL/GenBank/DDBJ whole genome shotgun (WGS) entry which is preliminary data.</text>
</comment>
<dbReference type="InterPro" id="IPR037402">
    <property type="entry name" value="YidZ_PBP2"/>
</dbReference>
<evidence type="ECO:0000256" key="2">
    <source>
        <dbReference type="ARBA" id="ARBA00022458"/>
    </source>
</evidence>
<dbReference type="RefSeq" id="WP_284362299.1">
    <property type="nucleotide sequence ID" value="NZ_BSNI01000002.1"/>
</dbReference>
<reference evidence="7" key="1">
    <citation type="journal article" date="2014" name="Int. J. Syst. Evol. Microbiol.">
        <title>Complete genome of a new Firmicutes species belonging to the dominant human colonic microbiota ('Ruminococcus bicirculans') reveals two chromosomes and a selective capacity to utilize plant glucans.</title>
        <authorList>
            <consortium name="NISC Comparative Sequencing Program"/>
            <person name="Wegmann U."/>
            <person name="Louis P."/>
            <person name="Goesmann A."/>
            <person name="Henrissat B."/>
            <person name="Duncan S.H."/>
            <person name="Flint H.J."/>
        </authorList>
    </citation>
    <scope>NUCLEOTIDE SEQUENCE</scope>
    <source>
        <strain evidence="7">NBRC 107169</strain>
    </source>
</reference>
<gene>
    <name evidence="7" type="ORF">GCM10007879_08710</name>
</gene>
<comment type="similarity">
    <text evidence="1">Belongs to the LysR transcriptional regulatory family.</text>
</comment>
<organism evidence="7 8">
    <name type="scientific">Maritalea porphyrae</name>
    <dbReference type="NCBI Taxonomy" id="880732"/>
    <lineage>
        <taxon>Bacteria</taxon>
        <taxon>Pseudomonadati</taxon>
        <taxon>Pseudomonadota</taxon>
        <taxon>Alphaproteobacteria</taxon>
        <taxon>Hyphomicrobiales</taxon>
        <taxon>Devosiaceae</taxon>
        <taxon>Maritalea</taxon>
    </lineage>
</organism>
<dbReference type="CDD" id="cd08417">
    <property type="entry name" value="PBP2_Nitroaromatics_like"/>
    <property type="match status" value="1"/>
</dbReference>
<dbReference type="PANTHER" id="PTHR30118:SF15">
    <property type="entry name" value="TRANSCRIPTIONAL REGULATORY PROTEIN"/>
    <property type="match status" value="1"/>
</dbReference>
<dbReference type="Pfam" id="PF03466">
    <property type="entry name" value="LysR_substrate"/>
    <property type="match status" value="1"/>
</dbReference>
<dbReference type="InterPro" id="IPR036388">
    <property type="entry name" value="WH-like_DNA-bd_sf"/>
</dbReference>
<evidence type="ECO:0000256" key="3">
    <source>
        <dbReference type="ARBA" id="ARBA00023015"/>
    </source>
</evidence>
<protein>
    <submittedName>
        <fullName evidence="7">LysR family transcriptional regulator</fullName>
    </submittedName>
</protein>
<dbReference type="Pfam" id="PF00126">
    <property type="entry name" value="HTH_1"/>
    <property type="match status" value="1"/>
</dbReference>
<evidence type="ECO:0000256" key="4">
    <source>
        <dbReference type="ARBA" id="ARBA00023125"/>
    </source>
</evidence>
<dbReference type="PROSITE" id="PS50931">
    <property type="entry name" value="HTH_LYSR"/>
    <property type="match status" value="1"/>
</dbReference>
<dbReference type="SUPFAM" id="SSF53850">
    <property type="entry name" value="Periplasmic binding protein-like II"/>
    <property type="match status" value="1"/>
</dbReference>
<proteinExistence type="inferred from homology"/>
<feature type="domain" description="HTH lysR-type" evidence="6">
    <location>
        <begin position="6"/>
        <end position="63"/>
    </location>
</feature>
<dbReference type="InterPro" id="IPR005119">
    <property type="entry name" value="LysR_subst-bd"/>
</dbReference>
<dbReference type="PANTHER" id="PTHR30118">
    <property type="entry name" value="HTH-TYPE TRANSCRIPTIONAL REGULATOR LEUO-RELATED"/>
    <property type="match status" value="1"/>
</dbReference>
<dbReference type="InterPro" id="IPR000847">
    <property type="entry name" value="LysR_HTH_N"/>
</dbReference>
<evidence type="ECO:0000256" key="1">
    <source>
        <dbReference type="ARBA" id="ARBA00009437"/>
    </source>
</evidence>
<evidence type="ECO:0000313" key="8">
    <source>
        <dbReference type="Proteomes" id="UP001161405"/>
    </source>
</evidence>
<evidence type="ECO:0000313" key="7">
    <source>
        <dbReference type="EMBL" id="GLQ16622.1"/>
    </source>
</evidence>
<dbReference type="SUPFAM" id="SSF46785">
    <property type="entry name" value="Winged helix' DNA-binding domain"/>
    <property type="match status" value="1"/>
</dbReference>
<dbReference type="Gene3D" id="3.40.190.10">
    <property type="entry name" value="Periplasmic binding protein-like II"/>
    <property type="match status" value="2"/>
</dbReference>
<dbReference type="PRINTS" id="PR00039">
    <property type="entry name" value="HTHLYSR"/>
</dbReference>
<keyword evidence="2" id="KW-0536">Nodulation</keyword>